<evidence type="ECO:0000313" key="2">
    <source>
        <dbReference type="EMBL" id="WNY26234.1"/>
    </source>
</evidence>
<dbReference type="InterPro" id="IPR012437">
    <property type="entry name" value="DUF1638"/>
</dbReference>
<protein>
    <recommendedName>
        <fullName evidence="1">DUF1638 domain-containing protein</fullName>
    </recommendedName>
</protein>
<dbReference type="Pfam" id="PF07796">
    <property type="entry name" value="DUF1638"/>
    <property type="match status" value="1"/>
</dbReference>
<evidence type="ECO:0000259" key="1">
    <source>
        <dbReference type="Pfam" id="PF07796"/>
    </source>
</evidence>
<accession>A0AA96V478</accession>
<organism evidence="2 3">
    <name type="scientific">Methanolapillus millepedarum</name>
    <dbReference type="NCBI Taxonomy" id="3028296"/>
    <lineage>
        <taxon>Archaea</taxon>
        <taxon>Methanobacteriati</taxon>
        <taxon>Methanobacteriota</taxon>
        <taxon>Stenosarchaea group</taxon>
        <taxon>Methanomicrobia</taxon>
        <taxon>Methanosarcinales</taxon>
        <taxon>Methanosarcinaceae</taxon>
        <taxon>Methanolapillus</taxon>
    </lineage>
</organism>
<dbReference type="GeneID" id="89230903"/>
<dbReference type="Proteomes" id="UP001303587">
    <property type="component" value="Chromosome"/>
</dbReference>
<proteinExistence type="predicted"/>
<feature type="domain" description="DUF1638" evidence="1">
    <location>
        <begin position="79"/>
        <end position="247"/>
    </location>
</feature>
<reference evidence="2 3" key="1">
    <citation type="submission" date="2023-07" db="EMBL/GenBank/DDBJ databases">
        <title>Closed genoem sequence of Methanosarcinaceae archaeon Ac7.</title>
        <authorList>
            <person name="Poehlein A."/>
            <person name="Protasov E."/>
            <person name="Platt K."/>
            <person name="Reeh H."/>
            <person name="Daniel R."/>
            <person name="Brune A."/>
        </authorList>
    </citation>
    <scope>NUCLEOTIDE SEQUENCE [LARGE SCALE GENOMIC DNA]</scope>
    <source>
        <strain evidence="2 3">Ac7</strain>
    </source>
</reference>
<sequence>MTKVTLVSCRIFEDELTALLKKESEMRKNENKSLKIILYKTDFIEMLMLKLDSEGIVYEILESNSLPFEADDVIALRLIEFSMESRPNEIKVMVYEAVKAVQSGSDGILVLYGLCGNVLGNIESDLSLPGCPVRILKDSDGDIVDDCICASLGSRKRYIQVLRECPSGEGTFFLTPMQAAYWREIAYASALTPDPNDDEMIRFVFKYSNYKNVGKINTGFIYEKKYDDIVSDFSSRFDMKIIEYEGKSIVYTCYENLMKELNILSS</sequence>
<dbReference type="AlphaFoldDB" id="A0AA96V478"/>
<dbReference type="EMBL" id="CP131060">
    <property type="protein sequence ID" value="WNY26234.1"/>
    <property type="molecule type" value="Genomic_DNA"/>
</dbReference>
<keyword evidence="3" id="KW-1185">Reference proteome</keyword>
<evidence type="ECO:0000313" key="3">
    <source>
        <dbReference type="Proteomes" id="UP001303587"/>
    </source>
</evidence>
<gene>
    <name evidence="2" type="ORF">MsAc7_18100</name>
</gene>
<dbReference type="RefSeq" id="WP_338102561.1">
    <property type="nucleotide sequence ID" value="NZ_CP131060.1"/>
</dbReference>
<name>A0AA96V478_9EURY</name>